<evidence type="ECO:0000313" key="1">
    <source>
        <dbReference type="EMBL" id="EHB91593.1"/>
    </source>
</evidence>
<dbReference type="EMBL" id="ADLD01000013">
    <property type="protein sequence ID" value="EHB91593.1"/>
    <property type="molecule type" value="Genomic_DNA"/>
</dbReference>
<comment type="caution">
    <text evidence="1">The sequence shown here is derived from an EMBL/GenBank/DDBJ whole genome shotgun (WGS) entry which is preliminary data.</text>
</comment>
<gene>
    <name evidence="1" type="ORF">HMPREF9450_01642</name>
</gene>
<dbReference type="HOGENOM" id="CLU_3211524_0_0_10"/>
<sequence length="44" mass="4967">MSHKGSDFSGKIKYFDKLLLISFPLLLSGSFAKLKARRSYSLNT</sequence>
<reference evidence="1 2" key="1">
    <citation type="submission" date="2011-08" db="EMBL/GenBank/DDBJ databases">
        <title>The Genome Sequence of Alistipes indistinctus YIT 12060.</title>
        <authorList>
            <consortium name="The Broad Institute Genome Sequencing Platform"/>
            <person name="Earl A."/>
            <person name="Ward D."/>
            <person name="Feldgarden M."/>
            <person name="Gevers D."/>
            <person name="Morotomi M."/>
            <person name="Young S.K."/>
            <person name="Zeng Q."/>
            <person name="Gargeya S."/>
            <person name="Fitzgerald M."/>
            <person name="Haas B."/>
            <person name="Abouelleil A."/>
            <person name="Alvarado L."/>
            <person name="Arachchi H.M."/>
            <person name="Berlin A."/>
            <person name="Brown A."/>
            <person name="Chapman S.B."/>
            <person name="Chen Z."/>
            <person name="Dunbar C."/>
            <person name="Freedman E."/>
            <person name="Gearin G."/>
            <person name="Gellesch M."/>
            <person name="Goldberg J."/>
            <person name="Griggs A."/>
            <person name="Gujja S."/>
            <person name="Heiman D."/>
            <person name="Howarth C."/>
            <person name="Larson L."/>
            <person name="Lui A."/>
            <person name="MacDonald P.J.P."/>
            <person name="Montmayeur A."/>
            <person name="Murphy C."/>
            <person name="Neiman D."/>
            <person name="Pearson M."/>
            <person name="Priest M."/>
            <person name="Roberts A."/>
            <person name="Saif S."/>
            <person name="Shea T."/>
            <person name="Shenoy N."/>
            <person name="Sisk P."/>
            <person name="Stolte C."/>
            <person name="Sykes S."/>
            <person name="Wortman J."/>
            <person name="Nusbaum C."/>
            <person name="Birren B."/>
        </authorList>
    </citation>
    <scope>NUCLEOTIDE SEQUENCE [LARGE SCALE GENOMIC DNA]</scope>
    <source>
        <strain evidence="1 2">YIT 12060</strain>
    </source>
</reference>
<evidence type="ECO:0000313" key="2">
    <source>
        <dbReference type="Proteomes" id="UP000006008"/>
    </source>
</evidence>
<proteinExistence type="predicted"/>
<accession>G5HAH7</accession>
<dbReference type="Proteomes" id="UP000006008">
    <property type="component" value="Unassembled WGS sequence"/>
</dbReference>
<dbReference type="STRING" id="742725.HMPREF9450_01642"/>
<dbReference type="PATRIC" id="fig|742725.3.peg.1736"/>
<dbReference type="AlphaFoldDB" id="G5HAH7"/>
<keyword evidence="2" id="KW-1185">Reference proteome</keyword>
<protein>
    <submittedName>
        <fullName evidence="1">Uncharacterized protein</fullName>
    </submittedName>
</protein>
<organism evidence="1 2">
    <name type="scientific">Alistipes indistinctus YIT 12060</name>
    <dbReference type="NCBI Taxonomy" id="742725"/>
    <lineage>
        <taxon>Bacteria</taxon>
        <taxon>Pseudomonadati</taxon>
        <taxon>Bacteroidota</taxon>
        <taxon>Bacteroidia</taxon>
        <taxon>Bacteroidales</taxon>
        <taxon>Rikenellaceae</taxon>
        <taxon>Alistipes</taxon>
    </lineage>
</organism>
<name>G5HAH7_9BACT</name>